<organism evidence="2">
    <name type="scientific">Ceratitis capitata</name>
    <name type="common">Mediterranean fruit fly</name>
    <name type="synonym">Tephritis capitata</name>
    <dbReference type="NCBI Taxonomy" id="7213"/>
    <lineage>
        <taxon>Eukaryota</taxon>
        <taxon>Metazoa</taxon>
        <taxon>Ecdysozoa</taxon>
        <taxon>Arthropoda</taxon>
        <taxon>Hexapoda</taxon>
        <taxon>Insecta</taxon>
        <taxon>Pterygota</taxon>
        <taxon>Neoptera</taxon>
        <taxon>Endopterygota</taxon>
        <taxon>Diptera</taxon>
        <taxon>Brachycera</taxon>
        <taxon>Muscomorpha</taxon>
        <taxon>Tephritoidea</taxon>
        <taxon>Tephritidae</taxon>
        <taxon>Ceratitis</taxon>
        <taxon>Ceratitis</taxon>
    </lineage>
</organism>
<dbReference type="PANTHER" id="PTHR48162">
    <property type="entry name" value="YALI0A06930P"/>
    <property type="match status" value="1"/>
</dbReference>
<feature type="compositionally biased region" description="Basic residues" evidence="1">
    <location>
        <begin position="206"/>
        <end position="235"/>
    </location>
</feature>
<feature type="compositionally biased region" description="Basic and acidic residues" evidence="1">
    <location>
        <begin position="120"/>
        <end position="136"/>
    </location>
</feature>
<feature type="region of interest" description="Disordered" evidence="1">
    <location>
        <begin position="92"/>
        <end position="235"/>
    </location>
</feature>
<dbReference type="SUPFAM" id="SSF56808">
    <property type="entry name" value="Ribosomal protein L1"/>
    <property type="match status" value="1"/>
</dbReference>
<dbReference type="OrthoDB" id="60621at2759"/>
<evidence type="ECO:0000313" key="2">
    <source>
        <dbReference type="EMBL" id="JAB85661.1"/>
    </source>
</evidence>
<protein>
    <submittedName>
        <fullName evidence="2">Ribosomal L1 domain-containing protein CG13096</fullName>
    </submittedName>
</protein>
<feature type="compositionally biased region" description="Basic and acidic residues" evidence="1">
    <location>
        <begin position="549"/>
        <end position="568"/>
    </location>
</feature>
<proteinExistence type="evidence at transcript level"/>
<feature type="compositionally biased region" description="Basic and acidic residues" evidence="1">
    <location>
        <begin position="697"/>
        <end position="709"/>
    </location>
</feature>
<dbReference type="InterPro" id="IPR028364">
    <property type="entry name" value="Ribosomal_uL1/biogenesis"/>
</dbReference>
<dbReference type="InterPro" id="IPR023674">
    <property type="entry name" value="Ribosomal_uL1-like"/>
</dbReference>
<feature type="compositionally biased region" description="Acidic residues" evidence="1">
    <location>
        <begin position="604"/>
        <end position="683"/>
    </location>
</feature>
<dbReference type="Gene3D" id="3.30.190.20">
    <property type="match status" value="1"/>
</dbReference>
<feature type="compositionally biased region" description="Basic and acidic residues" evidence="1">
    <location>
        <begin position="92"/>
        <end position="111"/>
    </location>
</feature>
<dbReference type="Pfam" id="PF00687">
    <property type="entry name" value="Ribosomal_L1"/>
    <property type="match status" value="1"/>
</dbReference>
<dbReference type="CDD" id="cd00403">
    <property type="entry name" value="Ribosomal_L1"/>
    <property type="match status" value="1"/>
</dbReference>
<sequence length="782" mass="86832">MVKLQKSLTKPFNLVEKKKKKLAAPPLAGISKASKKVKPIIAIENSPPKSKKAKLANVVIKDAEVVAPIKKEKKEKLKKELGSIIAAEKSLENSKKVKLSKGDIKEVEVVAHSKKGKKEKLKEETNNASAKPEKGKPGKGTGNKMEKPQKRPLVLAPPESPAVPKASASQIQDKSFVKSKSKAQKKKNQKVSSAPDSQKTPLTNLQKKKAAKREYKKKQIKNRRENKTKKTKKAAPKRLFTAPPFDEEKFNAIVCEDNVKKIAKGLKTLVKKEVSEKKTAIFSDYQYFLNVACFKIPNVPKRIVKLNLKHSLVDKDDDVAIIVSDLQRGAKVDYDPTIQHYEDIFREAGIEGLTIIPFNKLRNECNTFETVRKFGNTYDYFLCDGRLVGHASGFCGKVFQKPRTTFHSVRMENQKNLKREIEKSLRRTAYKQLEKGDLVSIPVGNHKFTEDQLAENIMHVMEQLKNTYPGGLANIRGIYLKISIAGTSSLPLYLSAAEAPEETPYVVGPREKRMLKLKHEANEVLSNFNLTKEGNLLKLSKPDIERKRKLKEMRAAMEAESSADKTDGKQSVIPAKKSKIEKGVVSSTKGDKDKGKDDKPSVEQQDDEDDDKDGEQEDEDENESGEDEDVEEGDSDEEGDDDEEGEDGEDDDDDDEDDDEASGNNSNDDEELSGTASDDDEPTESISEAKPTTPANKLDEKKSKADGKQPFRAISSAHVSKSQSQHKPFAAKSGVGIPTLHKRASAPHFGPKERQLKSNPSNITMTLDGPGSRLVTVVESKK</sequence>
<dbReference type="InterPro" id="IPR053110">
    <property type="entry name" value="Ribosomal_L1-TF"/>
</dbReference>
<name>W8AXU6_CERCA</name>
<reference evidence="2" key="2">
    <citation type="journal article" date="2014" name="BMC Genomics">
        <title>A genomic perspective to assessing quality of mass-reared SIT flies used in Mediterranean fruit fly (Ceratitis capitata) eradication in California.</title>
        <authorList>
            <person name="Calla B."/>
            <person name="Hall B."/>
            <person name="Hou S."/>
            <person name="Geib S.M."/>
        </authorList>
    </citation>
    <scope>NUCLEOTIDE SEQUENCE</scope>
</reference>
<feature type="compositionally biased region" description="Polar residues" evidence="1">
    <location>
        <begin position="195"/>
        <end position="205"/>
    </location>
</feature>
<feature type="compositionally biased region" description="Polar residues" evidence="1">
    <location>
        <begin position="717"/>
        <end position="726"/>
    </location>
</feature>
<dbReference type="AlphaFoldDB" id="W8AXU6"/>
<dbReference type="PANTHER" id="PTHR48162:SF1">
    <property type="entry name" value="RIBOSOMAL L1 DOMAIN-CONTAINING PROTEIN CG13096"/>
    <property type="match status" value="1"/>
</dbReference>
<accession>W8AXU6</accession>
<dbReference type="Gene3D" id="3.40.50.790">
    <property type="match status" value="1"/>
</dbReference>
<dbReference type="InterPro" id="IPR016095">
    <property type="entry name" value="Ribosomal_uL1_3-a/b-sand"/>
</dbReference>
<feature type="compositionally biased region" description="Basic residues" evidence="1">
    <location>
        <begin position="177"/>
        <end position="189"/>
    </location>
</feature>
<feature type="compositionally biased region" description="Basic and acidic residues" evidence="1">
    <location>
        <begin position="589"/>
        <end position="601"/>
    </location>
</feature>
<dbReference type="EMBL" id="GAMC01020894">
    <property type="protein sequence ID" value="JAB85661.1"/>
    <property type="molecule type" value="mRNA"/>
</dbReference>
<gene>
    <name evidence="2" type="primary">Y3096</name>
</gene>
<reference evidence="2" key="1">
    <citation type="submission" date="2013-07" db="EMBL/GenBank/DDBJ databases">
        <authorList>
            <person name="Geib S."/>
        </authorList>
    </citation>
    <scope>NUCLEOTIDE SEQUENCE</scope>
</reference>
<feature type="region of interest" description="Disordered" evidence="1">
    <location>
        <begin position="549"/>
        <end position="782"/>
    </location>
</feature>
<evidence type="ECO:0000256" key="1">
    <source>
        <dbReference type="SAM" id="MobiDB-lite"/>
    </source>
</evidence>